<dbReference type="eggNOG" id="COG4637">
    <property type="taxonomic scope" value="Bacteria"/>
</dbReference>
<dbReference type="PANTHER" id="PTHR34825:SF1">
    <property type="entry name" value="AAA-ATPASE-LIKE DOMAIN-CONTAINING PROTEIN"/>
    <property type="match status" value="1"/>
</dbReference>
<dbReference type="PATRIC" id="fig|1235802.3.peg.4234"/>
<dbReference type="STRING" id="1235802.C823_03999"/>
<name>N2A846_9FIRM</name>
<dbReference type="PANTHER" id="PTHR34825">
    <property type="entry name" value="CONSERVED PROTEIN, WITH A WEAK D-GALACTARATE DEHYDRATASE/ALTRONATE HYDROLASE DOMAIN"/>
    <property type="match status" value="1"/>
</dbReference>
<dbReference type="AlphaFoldDB" id="N2A846"/>
<dbReference type="OrthoDB" id="9766673at2"/>
<dbReference type="HOGENOM" id="CLU_2000475_0_0_9"/>
<accession>N2A846</accession>
<dbReference type="Proteomes" id="UP000012589">
    <property type="component" value="Unassembled WGS sequence"/>
</dbReference>
<protein>
    <submittedName>
        <fullName evidence="1">Uncharacterized protein</fullName>
    </submittedName>
</protein>
<gene>
    <name evidence="1" type="ORF">C823_03999</name>
</gene>
<comment type="caution">
    <text evidence="1">The sequence shown here is derived from an EMBL/GenBank/DDBJ whole genome shotgun (WGS) entry which is preliminary data.</text>
</comment>
<evidence type="ECO:0000313" key="2">
    <source>
        <dbReference type="Proteomes" id="UP000012589"/>
    </source>
</evidence>
<dbReference type="EMBL" id="AQFT01000120">
    <property type="protein sequence ID" value="EMZ22618.1"/>
    <property type="molecule type" value="Genomic_DNA"/>
</dbReference>
<keyword evidence="2" id="KW-1185">Reference proteome</keyword>
<organism evidence="1 2">
    <name type="scientific">Eubacterium plexicaudatum ASF492</name>
    <dbReference type="NCBI Taxonomy" id="1235802"/>
    <lineage>
        <taxon>Bacteria</taxon>
        <taxon>Bacillati</taxon>
        <taxon>Bacillota</taxon>
        <taxon>Clostridia</taxon>
        <taxon>Eubacteriales</taxon>
        <taxon>Eubacteriaceae</taxon>
        <taxon>Eubacterium</taxon>
    </lineage>
</organism>
<proteinExistence type="predicted"/>
<sequence length="124" mass="14427">MIEALEEFGLQDQSDGVKRWYDGFRYGNCSSIYNPWSITQFPDKREFKPYWANTSSNALVGKLIQESDRDIKIAVEDLIEGKSFRIALDEQIVFHEPDNNPDAVWSLLLASGYLKKWLPQSHWL</sequence>
<reference evidence="1 2" key="1">
    <citation type="journal article" date="2014" name="Genome Announc.">
        <title>Draft genome sequences of the altered schaedler flora, a defined bacterial community from gnotobiotic mice.</title>
        <authorList>
            <person name="Wannemuehler M.J."/>
            <person name="Overstreet A.M."/>
            <person name="Ward D.V."/>
            <person name="Phillips G.J."/>
        </authorList>
    </citation>
    <scope>NUCLEOTIDE SEQUENCE [LARGE SCALE GENOMIC DNA]</scope>
    <source>
        <strain evidence="1 2">ASF492</strain>
    </source>
</reference>
<evidence type="ECO:0000313" key="1">
    <source>
        <dbReference type="EMBL" id="EMZ22618.1"/>
    </source>
</evidence>